<name>A0A067MHE7_BOTB1</name>
<dbReference type="InterPro" id="IPR000683">
    <property type="entry name" value="Gfo/Idh/MocA-like_OxRdtase_N"/>
</dbReference>
<dbReference type="InterPro" id="IPR036291">
    <property type="entry name" value="NAD(P)-bd_dom_sf"/>
</dbReference>
<reference evidence="9" key="1">
    <citation type="journal article" date="2014" name="Proc. Natl. Acad. Sci. U.S.A.">
        <title>Extensive sampling of basidiomycete genomes demonstrates inadequacy of the white-rot/brown-rot paradigm for wood decay fungi.</title>
        <authorList>
            <person name="Riley R."/>
            <person name="Salamov A.A."/>
            <person name="Brown D.W."/>
            <person name="Nagy L.G."/>
            <person name="Floudas D."/>
            <person name="Held B.W."/>
            <person name="Levasseur A."/>
            <person name="Lombard V."/>
            <person name="Morin E."/>
            <person name="Otillar R."/>
            <person name="Lindquist E.A."/>
            <person name="Sun H."/>
            <person name="LaButti K.M."/>
            <person name="Schmutz J."/>
            <person name="Jabbour D."/>
            <person name="Luo H."/>
            <person name="Baker S.E."/>
            <person name="Pisabarro A.G."/>
            <person name="Walton J.D."/>
            <person name="Blanchette R.A."/>
            <person name="Henrissat B."/>
            <person name="Martin F."/>
            <person name="Cullen D."/>
            <person name="Hibbett D.S."/>
            <person name="Grigoriev I.V."/>
        </authorList>
    </citation>
    <scope>NUCLEOTIDE SEQUENCE [LARGE SCALE GENOMIC DNA]</scope>
    <source>
        <strain evidence="9">FD-172 SS1</strain>
    </source>
</reference>
<evidence type="ECO:0000259" key="7">
    <source>
        <dbReference type="Pfam" id="PF22725"/>
    </source>
</evidence>
<feature type="domain" description="Gfo/Idh/MocA-like oxidoreductase N-terminal" evidence="6">
    <location>
        <begin position="23"/>
        <end position="143"/>
    </location>
</feature>
<accession>A0A067MHE7</accession>
<dbReference type="SUPFAM" id="SSF55347">
    <property type="entry name" value="Glyceraldehyde-3-phosphate dehydrogenase-like, C-terminal domain"/>
    <property type="match status" value="1"/>
</dbReference>
<comment type="catalytic activity">
    <reaction evidence="5">
        <text>D-xylose + NADP(+) = D-xylono-1,5-lactone + NADPH + H(+)</text>
        <dbReference type="Rhea" id="RHEA:22000"/>
        <dbReference type="ChEBI" id="CHEBI:15378"/>
        <dbReference type="ChEBI" id="CHEBI:15867"/>
        <dbReference type="ChEBI" id="CHEBI:53455"/>
        <dbReference type="ChEBI" id="CHEBI:57783"/>
        <dbReference type="ChEBI" id="CHEBI:58349"/>
        <dbReference type="EC" id="1.1.1.179"/>
    </reaction>
</comment>
<dbReference type="PANTHER" id="PTHR22604">
    <property type="entry name" value="OXIDOREDUCTASES"/>
    <property type="match status" value="1"/>
</dbReference>
<feature type="domain" description="GFO/IDH/MocA-like oxidoreductase" evidence="7">
    <location>
        <begin position="155"/>
        <end position="256"/>
    </location>
</feature>
<evidence type="ECO:0000313" key="9">
    <source>
        <dbReference type="Proteomes" id="UP000027195"/>
    </source>
</evidence>
<evidence type="ECO:0000256" key="1">
    <source>
        <dbReference type="ARBA" id="ARBA00010928"/>
    </source>
</evidence>
<dbReference type="InterPro" id="IPR055170">
    <property type="entry name" value="GFO_IDH_MocA-like_dom"/>
</dbReference>
<gene>
    <name evidence="8" type="ORF">BOTBODRAFT_333766</name>
</gene>
<protein>
    <recommendedName>
        <fullName evidence="3">D-xylose 1-dehydrogenase (NADP(+), D-xylono-1,5-lactone-forming)</fullName>
        <ecNumber evidence="3">1.1.1.179</ecNumber>
    </recommendedName>
    <alternativeName>
        <fullName evidence="4">D-xylose-NADP dehydrogenase</fullName>
    </alternativeName>
</protein>
<comment type="similarity">
    <text evidence="1">Belongs to the Gfo/Idh/MocA family.</text>
</comment>
<evidence type="ECO:0000256" key="5">
    <source>
        <dbReference type="ARBA" id="ARBA00049233"/>
    </source>
</evidence>
<dbReference type="OrthoDB" id="64915at2759"/>
<evidence type="ECO:0000256" key="4">
    <source>
        <dbReference type="ARBA" id="ARBA00042988"/>
    </source>
</evidence>
<keyword evidence="9" id="KW-1185">Reference proteome</keyword>
<proteinExistence type="inferred from homology"/>
<dbReference type="EC" id="1.1.1.179" evidence="3"/>
<keyword evidence="2" id="KW-0560">Oxidoreductase</keyword>
<dbReference type="Pfam" id="PF22725">
    <property type="entry name" value="GFO_IDH_MocA_C3"/>
    <property type="match status" value="1"/>
</dbReference>
<dbReference type="InParanoid" id="A0A067MHE7"/>
<sequence>MDFITRNLKAARPPLVPKNASPLRIGIIGAARIAPDAIITPAMSHPDIVVAAIAARDMSRAQDFAKRHGIEKVFGGSNGYQQMLDDPTIDAIYNPLPNGLHYEWTMRALAAGKHVLLEKPSSNHAEETRRMFELAEANNLILLEAFHYRFHPAIHRVKDIIDSGELGQVKHISAILGLVQGYVKDGDIRLDFDLGGGGMMDVGVYPLSAIRYLLSAEPISIESSVPTPHPQNPAAIDRAIHAVLTFPESITADITGDLQLQPWGPFGLIPQLPKISLAVHLEGGDVTLSNFAVPTLWHTIQVITKAESGANAQTRSEIAFTFKDEDGKEHGEVWWTTYRYQLEAFVDRVRGREPRTWISAEDSIAQMEAVERIYEKANMPPRPWSSFSLA</sequence>
<dbReference type="Proteomes" id="UP000027195">
    <property type="component" value="Unassembled WGS sequence"/>
</dbReference>
<evidence type="ECO:0000259" key="6">
    <source>
        <dbReference type="Pfam" id="PF01408"/>
    </source>
</evidence>
<evidence type="ECO:0000313" key="8">
    <source>
        <dbReference type="EMBL" id="KDQ14949.1"/>
    </source>
</evidence>
<dbReference type="Gene3D" id="3.30.360.10">
    <property type="entry name" value="Dihydrodipicolinate Reductase, domain 2"/>
    <property type="match status" value="1"/>
</dbReference>
<dbReference type="SUPFAM" id="SSF51735">
    <property type="entry name" value="NAD(P)-binding Rossmann-fold domains"/>
    <property type="match status" value="1"/>
</dbReference>
<dbReference type="PANTHER" id="PTHR22604:SF105">
    <property type="entry name" value="TRANS-1,2-DIHYDROBENZENE-1,2-DIOL DEHYDROGENASE"/>
    <property type="match status" value="1"/>
</dbReference>
<dbReference type="GO" id="GO:0047837">
    <property type="term" value="F:D-xylose 1-dehydrogenase (NADP+) activity"/>
    <property type="evidence" value="ECO:0007669"/>
    <property type="project" value="UniProtKB-EC"/>
</dbReference>
<evidence type="ECO:0000256" key="2">
    <source>
        <dbReference type="ARBA" id="ARBA00023002"/>
    </source>
</evidence>
<dbReference type="HOGENOM" id="CLU_023194_5_2_1"/>
<dbReference type="STRING" id="930990.A0A067MHE7"/>
<organism evidence="8 9">
    <name type="scientific">Botryobasidium botryosum (strain FD-172 SS1)</name>
    <dbReference type="NCBI Taxonomy" id="930990"/>
    <lineage>
        <taxon>Eukaryota</taxon>
        <taxon>Fungi</taxon>
        <taxon>Dikarya</taxon>
        <taxon>Basidiomycota</taxon>
        <taxon>Agaricomycotina</taxon>
        <taxon>Agaricomycetes</taxon>
        <taxon>Cantharellales</taxon>
        <taxon>Botryobasidiaceae</taxon>
        <taxon>Botryobasidium</taxon>
    </lineage>
</organism>
<dbReference type="AlphaFoldDB" id="A0A067MHE7"/>
<dbReference type="GO" id="GO:0000166">
    <property type="term" value="F:nucleotide binding"/>
    <property type="evidence" value="ECO:0007669"/>
    <property type="project" value="InterPro"/>
</dbReference>
<dbReference type="Pfam" id="PF01408">
    <property type="entry name" value="GFO_IDH_MocA"/>
    <property type="match status" value="1"/>
</dbReference>
<dbReference type="InterPro" id="IPR050984">
    <property type="entry name" value="Gfo/Idh/MocA_domain"/>
</dbReference>
<dbReference type="EMBL" id="KL198035">
    <property type="protein sequence ID" value="KDQ14949.1"/>
    <property type="molecule type" value="Genomic_DNA"/>
</dbReference>
<dbReference type="Gene3D" id="3.40.50.720">
    <property type="entry name" value="NAD(P)-binding Rossmann-like Domain"/>
    <property type="match status" value="1"/>
</dbReference>
<evidence type="ECO:0000256" key="3">
    <source>
        <dbReference type="ARBA" id="ARBA00038984"/>
    </source>
</evidence>